<dbReference type="GeneID" id="19461408"/>
<organism evidence="2 3">
    <name type="scientific">Glarea lozoyensis (strain ATCC 20868 / MF5171)</name>
    <dbReference type="NCBI Taxonomy" id="1116229"/>
    <lineage>
        <taxon>Eukaryota</taxon>
        <taxon>Fungi</taxon>
        <taxon>Dikarya</taxon>
        <taxon>Ascomycota</taxon>
        <taxon>Pezizomycotina</taxon>
        <taxon>Leotiomycetes</taxon>
        <taxon>Helotiales</taxon>
        <taxon>Helotiaceae</taxon>
        <taxon>Glarea</taxon>
    </lineage>
</organism>
<dbReference type="RefSeq" id="XP_008085628.1">
    <property type="nucleotide sequence ID" value="XM_008087437.1"/>
</dbReference>
<feature type="region of interest" description="Disordered" evidence="1">
    <location>
        <begin position="1"/>
        <end position="66"/>
    </location>
</feature>
<feature type="region of interest" description="Disordered" evidence="1">
    <location>
        <begin position="84"/>
        <end position="115"/>
    </location>
</feature>
<proteinExistence type="predicted"/>
<feature type="compositionally biased region" description="Basic and acidic residues" evidence="1">
    <location>
        <begin position="8"/>
        <end position="24"/>
    </location>
</feature>
<dbReference type="EMBL" id="KE145370">
    <property type="protein sequence ID" value="EPE26438.1"/>
    <property type="molecule type" value="Genomic_DNA"/>
</dbReference>
<dbReference type="HOGENOM" id="CLU_2109284_0_0_1"/>
<protein>
    <submittedName>
        <fullName evidence="2">Uncharacterized protein</fullName>
    </submittedName>
</protein>
<sequence length="115" mass="12407">MSHPRLLHLSDTDLRFPSSKDHHGAFGSSAPSTRHGEKEPGSQSTVDKKRVSLQQRLPTRFDTAPPRCLASDVLKDRGAELVADERGTMVADGRGGLDQPASDARQRLPGSPPTV</sequence>
<feature type="compositionally biased region" description="Basic and acidic residues" evidence="1">
    <location>
        <begin position="34"/>
        <end position="50"/>
    </location>
</feature>
<evidence type="ECO:0000256" key="1">
    <source>
        <dbReference type="SAM" id="MobiDB-lite"/>
    </source>
</evidence>
<evidence type="ECO:0000313" key="2">
    <source>
        <dbReference type="EMBL" id="EPE26438.1"/>
    </source>
</evidence>
<name>S3DIQ7_GLAL2</name>
<evidence type="ECO:0000313" key="3">
    <source>
        <dbReference type="Proteomes" id="UP000016922"/>
    </source>
</evidence>
<dbReference type="AlphaFoldDB" id="S3DIQ7"/>
<reference evidence="2 3" key="1">
    <citation type="journal article" date="2013" name="BMC Genomics">
        <title>Genomics-driven discovery of the pneumocandin biosynthetic gene cluster in the fungus Glarea lozoyensis.</title>
        <authorList>
            <person name="Chen L."/>
            <person name="Yue Q."/>
            <person name="Zhang X."/>
            <person name="Xiang M."/>
            <person name="Wang C."/>
            <person name="Li S."/>
            <person name="Che Y."/>
            <person name="Ortiz-Lopez F.J."/>
            <person name="Bills G.F."/>
            <person name="Liu X."/>
            <person name="An Z."/>
        </authorList>
    </citation>
    <scope>NUCLEOTIDE SEQUENCE [LARGE SCALE GENOMIC DNA]</scope>
    <source>
        <strain evidence="3">ATCC 20868 / MF5171</strain>
    </source>
</reference>
<dbReference type="KEGG" id="glz:GLAREA_02351"/>
<keyword evidence="3" id="KW-1185">Reference proteome</keyword>
<accession>S3DIQ7</accession>
<gene>
    <name evidence="2" type="ORF">GLAREA_02351</name>
</gene>
<dbReference type="Proteomes" id="UP000016922">
    <property type="component" value="Unassembled WGS sequence"/>
</dbReference>